<dbReference type="InterPro" id="IPR050097">
    <property type="entry name" value="Ferredoxin-NADP_redctase_2"/>
</dbReference>
<evidence type="ECO:0000313" key="6">
    <source>
        <dbReference type="Proteomes" id="UP000092598"/>
    </source>
</evidence>
<dbReference type="EMBL" id="CP016438">
    <property type="protein sequence ID" value="ANS65877.1"/>
    <property type="molecule type" value="Genomic_DNA"/>
</dbReference>
<dbReference type="Proteomes" id="UP000092598">
    <property type="component" value="Chromosome"/>
</dbReference>
<feature type="region of interest" description="Disordered" evidence="4">
    <location>
        <begin position="22"/>
        <end position="67"/>
    </location>
</feature>
<dbReference type="STRING" id="1915.SLINC_3653"/>
<dbReference type="KEGG" id="sls:SLINC_3653"/>
<dbReference type="PRINTS" id="PR00368">
    <property type="entry name" value="FADPNR"/>
</dbReference>
<evidence type="ECO:0000256" key="2">
    <source>
        <dbReference type="ARBA" id="ARBA00023002"/>
    </source>
</evidence>
<organism evidence="5 6">
    <name type="scientific">Streptomyces lincolnensis</name>
    <dbReference type="NCBI Taxonomy" id="1915"/>
    <lineage>
        <taxon>Bacteria</taxon>
        <taxon>Bacillati</taxon>
        <taxon>Actinomycetota</taxon>
        <taxon>Actinomycetes</taxon>
        <taxon>Kitasatosporales</taxon>
        <taxon>Streptomycetaceae</taxon>
        <taxon>Streptomyces</taxon>
    </lineage>
</organism>
<dbReference type="InterPro" id="IPR023753">
    <property type="entry name" value="FAD/NAD-binding_dom"/>
</dbReference>
<dbReference type="Pfam" id="PF07992">
    <property type="entry name" value="Pyr_redox_2"/>
    <property type="match status" value="1"/>
</dbReference>
<keyword evidence="2" id="KW-0560">Oxidoreductase</keyword>
<evidence type="ECO:0000256" key="3">
    <source>
        <dbReference type="ARBA" id="ARBA00048132"/>
    </source>
</evidence>
<dbReference type="GO" id="GO:0004791">
    <property type="term" value="F:thioredoxin-disulfide reductase (NADPH) activity"/>
    <property type="evidence" value="ECO:0007669"/>
    <property type="project" value="UniProtKB-EC"/>
</dbReference>
<accession>A0A1B1MBL5</accession>
<keyword evidence="6" id="KW-1185">Reference proteome</keyword>
<dbReference type="Gene3D" id="3.50.50.60">
    <property type="entry name" value="FAD/NAD(P)-binding domain"/>
    <property type="match status" value="2"/>
</dbReference>
<reference evidence="5 6" key="1">
    <citation type="submission" date="2016-07" db="EMBL/GenBank/DDBJ databases">
        <title>Enhancement of antibiotic productionsby engineered nitrateutilization in actinobacteria.</title>
        <authorList>
            <person name="Meng S.C."/>
        </authorList>
    </citation>
    <scope>NUCLEOTIDE SEQUENCE [LARGE SCALE GENOMIC DNA]</scope>
    <source>
        <strain evidence="5 6">NRRL 2936</strain>
    </source>
</reference>
<name>A0A1B1MBL5_STRLN</name>
<protein>
    <submittedName>
        <fullName evidence="5">Putative oxidoreductase</fullName>
    </submittedName>
</protein>
<dbReference type="AlphaFoldDB" id="A0A1B1MBL5"/>
<dbReference type="PANTHER" id="PTHR48105">
    <property type="entry name" value="THIOREDOXIN REDUCTASE 1-RELATED-RELATED"/>
    <property type="match status" value="1"/>
</dbReference>
<keyword evidence="1" id="KW-0285">Flavoprotein</keyword>
<proteinExistence type="predicted"/>
<dbReference type="PATRIC" id="fig|1915.4.peg.4007"/>
<dbReference type="InterPro" id="IPR036188">
    <property type="entry name" value="FAD/NAD-bd_sf"/>
</dbReference>
<feature type="compositionally biased region" description="Basic and acidic residues" evidence="4">
    <location>
        <begin position="52"/>
        <end position="64"/>
    </location>
</feature>
<evidence type="ECO:0000256" key="1">
    <source>
        <dbReference type="ARBA" id="ARBA00022630"/>
    </source>
</evidence>
<dbReference type="PRINTS" id="PR00469">
    <property type="entry name" value="PNDRDTASEII"/>
</dbReference>
<sequence length="404" mass="42153">MHAWRLTIPSLHLYGAITRRRALPAPRTAQDGRRPHPGLSEQLTPLPPPGTRRVDRTMTDKEGQEAMTVATPPYVSDALAEQAVDAVVIGGGAAGLNGALILARSRRSVVVIDSGSPRNAPAEAVHGLLALDGTPPSEILRRGREQVRQYGGRVVSGEVVSAESAAPSTDGDLRFTVTLADGRSITARRILVATGLTDVLPEVPGLAEHWGHSVVHCPYCHGWEVRDEPIGILATGPASINHAYLFRQLTEDLTYFTHGTDLDEDSRARFAARGIRIVDTPVTEVVNDADGALAGVRLADGQVVARRVLAVAAPMQARTKGLEGLGLEVQDLPKGRGFASGPAGTTEVPGVWVAGNVTDLVAQVGASAAAGALAGADINSTLATADTDAALQKIAEASPTAATR</sequence>
<evidence type="ECO:0000256" key="4">
    <source>
        <dbReference type="SAM" id="MobiDB-lite"/>
    </source>
</evidence>
<evidence type="ECO:0000313" key="5">
    <source>
        <dbReference type="EMBL" id="ANS65877.1"/>
    </source>
</evidence>
<gene>
    <name evidence="5" type="ORF">SLINC_3653</name>
</gene>
<comment type="catalytic activity">
    <reaction evidence="3">
        <text>[thioredoxin]-dithiol + NADP(+) = [thioredoxin]-disulfide + NADPH + H(+)</text>
        <dbReference type="Rhea" id="RHEA:20345"/>
        <dbReference type="Rhea" id="RHEA-COMP:10698"/>
        <dbReference type="Rhea" id="RHEA-COMP:10700"/>
        <dbReference type="ChEBI" id="CHEBI:15378"/>
        <dbReference type="ChEBI" id="CHEBI:29950"/>
        <dbReference type="ChEBI" id="CHEBI:50058"/>
        <dbReference type="ChEBI" id="CHEBI:57783"/>
        <dbReference type="ChEBI" id="CHEBI:58349"/>
        <dbReference type="EC" id="1.8.1.9"/>
    </reaction>
</comment>
<dbReference type="SUPFAM" id="SSF51905">
    <property type="entry name" value="FAD/NAD(P)-binding domain"/>
    <property type="match status" value="1"/>
</dbReference>